<gene>
    <name evidence="11" type="ORF">Cgig2_008000</name>
</gene>
<evidence type="ECO:0000256" key="7">
    <source>
        <dbReference type="ARBA" id="ARBA00022833"/>
    </source>
</evidence>
<dbReference type="PANTHER" id="PTHR22937">
    <property type="entry name" value="E3 UBIQUITIN-PROTEIN LIGASE RNF165"/>
    <property type="match status" value="1"/>
</dbReference>
<name>A0A9Q1KYF0_9CARY</name>
<keyword evidence="4" id="KW-0479">Metal-binding</keyword>
<dbReference type="GO" id="GO:0061630">
    <property type="term" value="F:ubiquitin protein ligase activity"/>
    <property type="evidence" value="ECO:0007669"/>
    <property type="project" value="UniProtKB-EC"/>
</dbReference>
<evidence type="ECO:0000259" key="10">
    <source>
        <dbReference type="PROSITE" id="PS50089"/>
    </source>
</evidence>
<accession>A0A9Q1KYF0</accession>
<dbReference type="SMART" id="SM00184">
    <property type="entry name" value="RING"/>
    <property type="match status" value="1"/>
</dbReference>
<keyword evidence="12" id="KW-1185">Reference proteome</keyword>
<evidence type="ECO:0000256" key="3">
    <source>
        <dbReference type="ARBA" id="ARBA00022679"/>
    </source>
</evidence>
<keyword evidence="7" id="KW-0862">Zinc</keyword>
<dbReference type="Proteomes" id="UP001153076">
    <property type="component" value="Unassembled WGS sequence"/>
</dbReference>
<dbReference type="EC" id="2.3.2.27" evidence="2"/>
<feature type="domain" description="RING-type" evidence="10">
    <location>
        <begin position="338"/>
        <end position="379"/>
    </location>
</feature>
<evidence type="ECO:0000256" key="6">
    <source>
        <dbReference type="ARBA" id="ARBA00022786"/>
    </source>
</evidence>
<dbReference type="PROSITE" id="PS50089">
    <property type="entry name" value="ZF_RING_2"/>
    <property type="match status" value="1"/>
</dbReference>
<dbReference type="Pfam" id="PF13639">
    <property type="entry name" value="zf-RING_2"/>
    <property type="match status" value="1"/>
</dbReference>
<protein>
    <recommendedName>
        <fullName evidence="2">RING-type E3 ubiquitin transferase</fullName>
        <ecNumber evidence="2">2.3.2.27</ecNumber>
    </recommendedName>
</protein>
<evidence type="ECO:0000256" key="4">
    <source>
        <dbReference type="ARBA" id="ARBA00022723"/>
    </source>
</evidence>
<comment type="caution">
    <text evidence="11">The sequence shown here is derived from an EMBL/GenBank/DDBJ whole genome shotgun (WGS) entry which is preliminary data.</text>
</comment>
<evidence type="ECO:0000256" key="2">
    <source>
        <dbReference type="ARBA" id="ARBA00012483"/>
    </source>
</evidence>
<evidence type="ECO:0000256" key="9">
    <source>
        <dbReference type="SAM" id="MobiDB-lite"/>
    </source>
</evidence>
<dbReference type="PANTHER" id="PTHR22937:SF65">
    <property type="entry name" value="E3 UBIQUITIN-PROTEIN LIGASE ARK2C"/>
    <property type="match status" value="1"/>
</dbReference>
<dbReference type="SUPFAM" id="SSF57850">
    <property type="entry name" value="RING/U-box"/>
    <property type="match status" value="1"/>
</dbReference>
<evidence type="ECO:0000256" key="8">
    <source>
        <dbReference type="PROSITE-ProRule" id="PRU00175"/>
    </source>
</evidence>
<evidence type="ECO:0000313" key="12">
    <source>
        <dbReference type="Proteomes" id="UP001153076"/>
    </source>
</evidence>
<evidence type="ECO:0000256" key="1">
    <source>
        <dbReference type="ARBA" id="ARBA00000900"/>
    </source>
</evidence>
<comment type="catalytic activity">
    <reaction evidence="1">
        <text>S-ubiquitinyl-[E2 ubiquitin-conjugating enzyme]-L-cysteine + [acceptor protein]-L-lysine = [E2 ubiquitin-conjugating enzyme]-L-cysteine + N(6)-ubiquitinyl-[acceptor protein]-L-lysine.</text>
        <dbReference type="EC" id="2.3.2.27"/>
    </reaction>
</comment>
<keyword evidence="6" id="KW-0833">Ubl conjugation pathway</keyword>
<organism evidence="11 12">
    <name type="scientific">Carnegiea gigantea</name>
    <dbReference type="NCBI Taxonomy" id="171969"/>
    <lineage>
        <taxon>Eukaryota</taxon>
        <taxon>Viridiplantae</taxon>
        <taxon>Streptophyta</taxon>
        <taxon>Embryophyta</taxon>
        <taxon>Tracheophyta</taxon>
        <taxon>Spermatophyta</taxon>
        <taxon>Magnoliopsida</taxon>
        <taxon>eudicotyledons</taxon>
        <taxon>Gunneridae</taxon>
        <taxon>Pentapetalae</taxon>
        <taxon>Caryophyllales</taxon>
        <taxon>Cactineae</taxon>
        <taxon>Cactaceae</taxon>
        <taxon>Cactoideae</taxon>
        <taxon>Echinocereeae</taxon>
        <taxon>Carnegiea</taxon>
    </lineage>
</organism>
<dbReference type="AlphaFoldDB" id="A0A9Q1KYF0"/>
<dbReference type="GO" id="GO:0008270">
    <property type="term" value="F:zinc ion binding"/>
    <property type="evidence" value="ECO:0007669"/>
    <property type="project" value="UniProtKB-KW"/>
</dbReference>
<evidence type="ECO:0000256" key="5">
    <source>
        <dbReference type="ARBA" id="ARBA00022771"/>
    </source>
</evidence>
<keyword evidence="5 8" id="KW-0863">Zinc-finger</keyword>
<dbReference type="Gene3D" id="3.30.40.10">
    <property type="entry name" value="Zinc/RING finger domain, C3HC4 (zinc finger)"/>
    <property type="match status" value="1"/>
</dbReference>
<dbReference type="InterPro" id="IPR001841">
    <property type="entry name" value="Znf_RING"/>
</dbReference>
<dbReference type="InterPro" id="IPR013083">
    <property type="entry name" value="Znf_RING/FYVE/PHD"/>
</dbReference>
<keyword evidence="3" id="KW-0808">Transferase</keyword>
<feature type="region of interest" description="Disordered" evidence="9">
    <location>
        <begin position="13"/>
        <end position="41"/>
    </location>
</feature>
<sequence length="382" mass="41881">MDGTRRMIDLNRSMNNNDDVHHHHHENNYNNNGPNDSGVPLGGIPVAGLDCNGHTFMSLLLQPSPLRSTPDTHLNLRHGQNSSGFEIGLHEHQVVTWGLNYMHGSFDSNPYNLGHESPRNFTNLPNEIPYGNANSIGPHYNEPVTTTEDLAPYSSSQLAPFDCVDYGHPPNLHYSATSGATGFEQRGTVPPAVEEIMFGGRIIQATRVELTPVRPSSFVSAPETAVSASLVIPGPSAAHYGQEAVFYHPQGVAPAQNVSGHPNFPWADLGHMAASQQYVRPASPIPSWPINDEDPQALIALQELVGDVSTGLGEGEIDSVLRREKFGKRSFDADAPCCTICQEEYEEEQEVGTLKCSHQFHFDCIKKWLSRKNTCPLCRETA</sequence>
<reference evidence="11" key="1">
    <citation type="submission" date="2022-04" db="EMBL/GenBank/DDBJ databases">
        <title>Carnegiea gigantea Genome sequencing and assembly v2.</title>
        <authorList>
            <person name="Copetti D."/>
            <person name="Sanderson M.J."/>
            <person name="Burquez A."/>
            <person name="Wojciechowski M.F."/>
        </authorList>
    </citation>
    <scope>NUCLEOTIDE SEQUENCE</scope>
    <source>
        <strain evidence="11">SGP5-SGP5p</strain>
        <tissue evidence="11">Aerial part</tissue>
    </source>
</reference>
<dbReference type="EMBL" id="JAKOGI010000001">
    <property type="protein sequence ID" value="KAJ8453116.1"/>
    <property type="molecule type" value="Genomic_DNA"/>
</dbReference>
<dbReference type="OrthoDB" id="8062037at2759"/>
<dbReference type="InterPro" id="IPR045191">
    <property type="entry name" value="MBR1/2-like"/>
</dbReference>
<evidence type="ECO:0000313" key="11">
    <source>
        <dbReference type="EMBL" id="KAJ8453116.1"/>
    </source>
</evidence>
<proteinExistence type="predicted"/>